<sequence length="240" mass="28681">MEICFLTREKNVCRLIMERLENSGCRCYLQDDWSLLYKSIQDFNCQIDMIVCDFTLISGCCFNLFESIFEMGKKIPIIYYNDPSSPDDERINHWISQNELYYQFNFPKNCIPTLKKLNEIICDPSVKRHISLLQPAVPVGWEKLRGSETQREIDLLDFRFRNNLSPVLFQLFEYMYKNRTKDMSLSELEKVLFRNKKNFFDHKSSVYSYISRLKNQIETDSATKIKIFRSSRGCYRMVVY</sequence>
<reference evidence="1 2" key="1">
    <citation type="submission" date="2017-02" db="EMBL/GenBank/DDBJ databases">
        <authorList>
            <person name="Peterson S.W."/>
        </authorList>
    </citation>
    <scope>NUCLEOTIDE SEQUENCE [LARGE SCALE GENOMIC DNA]</scope>
    <source>
        <strain evidence="1 2">ATCC BAA-909</strain>
    </source>
</reference>
<protein>
    <submittedName>
        <fullName evidence="1">Uncharacterized protein</fullName>
    </submittedName>
</protein>
<accession>A0A1T4PW78</accession>
<evidence type="ECO:0000313" key="2">
    <source>
        <dbReference type="Proteomes" id="UP000190395"/>
    </source>
</evidence>
<dbReference type="OrthoDB" id="363207at2"/>
<evidence type="ECO:0000313" key="1">
    <source>
        <dbReference type="EMBL" id="SJZ95198.1"/>
    </source>
</evidence>
<dbReference type="GeneID" id="303367968"/>
<dbReference type="STRING" id="225004.SAMN02745152_01739"/>
<gene>
    <name evidence="1" type="ORF">SAMN02745152_01739</name>
</gene>
<organism evidence="1 2">
    <name type="scientific">Treponema berlinense</name>
    <dbReference type="NCBI Taxonomy" id="225004"/>
    <lineage>
        <taxon>Bacteria</taxon>
        <taxon>Pseudomonadati</taxon>
        <taxon>Spirochaetota</taxon>
        <taxon>Spirochaetia</taxon>
        <taxon>Spirochaetales</taxon>
        <taxon>Treponemataceae</taxon>
        <taxon>Treponema</taxon>
    </lineage>
</organism>
<dbReference type="AlphaFoldDB" id="A0A1T4PW78"/>
<dbReference type="EMBL" id="FUXC01000010">
    <property type="protein sequence ID" value="SJZ95198.1"/>
    <property type="molecule type" value="Genomic_DNA"/>
</dbReference>
<dbReference type="RefSeq" id="WP_078931463.1">
    <property type="nucleotide sequence ID" value="NZ_CAMEQG010000027.1"/>
</dbReference>
<proteinExistence type="predicted"/>
<keyword evidence="2" id="KW-1185">Reference proteome</keyword>
<name>A0A1T4PW78_9SPIR</name>
<dbReference type="Proteomes" id="UP000190395">
    <property type="component" value="Unassembled WGS sequence"/>
</dbReference>